<keyword evidence="3" id="KW-1185">Reference proteome</keyword>
<evidence type="ECO:0000313" key="3">
    <source>
        <dbReference type="Proteomes" id="UP000001997"/>
    </source>
</evidence>
<dbReference type="GeneID" id="5129278"/>
<feature type="compositionally biased region" description="Polar residues" evidence="1">
    <location>
        <begin position="86"/>
        <end position="116"/>
    </location>
</feature>
<name>A5DAG1_PICGU</name>
<dbReference type="InParanoid" id="A5DAG1"/>
<sequence length="406" mass="46584">MTDHINDTIQKRKRRRHGTIEAEYEERSKSIHAFCEEIRKYREETRRIHEETKRYYEETMWIHEETMRVQEENHRELVETIKSMMNQKQSSPTTQILPIKNSTQNSPIEVGTQSPQAIDDDTPPAIDHNTQSPQAIDCDTQSSPTIENPQFSPAIDNTQISPTIDHCAQSRPAIENMQISTIIDDTRISPAIKNTQISPTIDHDVQSRPAIENPQISPAIDNMRISTIIDNTQISPTIDNTQNVHSRVIHLPLSNGKVRPSRDPPNYPDGRPCILGVGIETVPLLIEEFNHIESCKWVKCPRERQYISLHRCTVEYVRISSLTTPIVKGFSQVDLLELYRVIKGLRISQLSVKINTFNESTESVGGRVTKRFTSRSKEMVDELLREFVSKSPEVFATYRLLDSSYL</sequence>
<proteinExistence type="predicted"/>
<dbReference type="KEGG" id="pgu:PGUG_00266"/>
<accession>A5DAG1</accession>
<dbReference type="HOGENOM" id="CLU_678116_0_0_1"/>
<dbReference type="RefSeq" id="XP_001486890.2">
    <property type="nucleotide sequence ID" value="XM_001486840.1"/>
</dbReference>
<dbReference type="EMBL" id="CH408155">
    <property type="protein sequence ID" value="EDK36169.2"/>
    <property type="molecule type" value="Genomic_DNA"/>
</dbReference>
<evidence type="ECO:0000313" key="2">
    <source>
        <dbReference type="EMBL" id="EDK36169.2"/>
    </source>
</evidence>
<reference evidence="2 3" key="1">
    <citation type="journal article" date="2009" name="Nature">
        <title>Evolution of pathogenicity and sexual reproduction in eight Candida genomes.</title>
        <authorList>
            <person name="Butler G."/>
            <person name="Rasmussen M.D."/>
            <person name="Lin M.F."/>
            <person name="Santos M.A."/>
            <person name="Sakthikumar S."/>
            <person name="Munro C.A."/>
            <person name="Rheinbay E."/>
            <person name="Grabherr M."/>
            <person name="Forche A."/>
            <person name="Reedy J.L."/>
            <person name="Agrafioti I."/>
            <person name="Arnaud M.B."/>
            <person name="Bates S."/>
            <person name="Brown A.J."/>
            <person name="Brunke S."/>
            <person name="Costanzo M.C."/>
            <person name="Fitzpatrick D.A."/>
            <person name="de Groot P.W."/>
            <person name="Harris D."/>
            <person name="Hoyer L.L."/>
            <person name="Hube B."/>
            <person name="Klis F.M."/>
            <person name="Kodira C."/>
            <person name="Lennard N."/>
            <person name="Logue M.E."/>
            <person name="Martin R."/>
            <person name="Neiman A.M."/>
            <person name="Nikolaou E."/>
            <person name="Quail M.A."/>
            <person name="Quinn J."/>
            <person name="Santos M.C."/>
            <person name="Schmitzberger F.F."/>
            <person name="Sherlock G."/>
            <person name="Shah P."/>
            <person name="Silverstein K.A."/>
            <person name="Skrzypek M.S."/>
            <person name="Soll D."/>
            <person name="Staggs R."/>
            <person name="Stansfield I."/>
            <person name="Stumpf M.P."/>
            <person name="Sudbery P.E."/>
            <person name="Srikantha T."/>
            <person name="Zeng Q."/>
            <person name="Berman J."/>
            <person name="Berriman M."/>
            <person name="Heitman J."/>
            <person name="Gow N.A."/>
            <person name="Lorenz M.C."/>
            <person name="Birren B.W."/>
            <person name="Kellis M."/>
            <person name="Cuomo C.A."/>
        </authorList>
    </citation>
    <scope>NUCLEOTIDE SEQUENCE [LARGE SCALE GENOMIC DNA]</scope>
    <source>
        <strain evidence="3">ATCC 6260 / CBS 566 / DSM 6381 / JCM 1539 / NBRC 10279 / NRRL Y-324</strain>
    </source>
</reference>
<organism evidence="2 3">
    <name type="scientific">Meyerozyma guilliermondii (strain ATCC 6260 / CBS 566 / DSM 6381 / JCM 1539 / NBRC 10279 / NRRL Y-324)</name>
    <name type="common">Yeast</name>
    <name type="synonym">Candida guilliermondii</name>
    <dbReference type="NCBI Taxonomy" id="294746"/>
    <lineage>
        <taxon>Eukaryota</taxon>
        <taxon>Fungi</taxon>
        <taxon>Dikarya</taxon>
        <taxon>Ascomycota</taxon>
        <taxon>Saccharomycotina</taxon>
        <taxon>Pichiomycetes</taxon>
        <taxon>Debaryomycetaceae</taxon>
        <taxon>Meyerozyma</taxon>
    </lineage>
</organism>
<protein>
    <submittedName>
        <fullName evidence="2">Uncharacterized protein</fullName>
    </submittedName>
</protein>
<dbReference type="AlphaFoldDB" id="A5DAG1"/>
<evidence type="ECO:0000256" key="1">
    <source>
        <dbReference type="SAM" id="MobiDB-lite"/>
    </source>
</evidence>
<gene>
    <name evidence="2" type="ORF">PGUG_00266</name>
</gene>
<dbReference type="Proteomes" id="UP000001997">
    <property type="component" value="Unassembled WGS sequence"/>
</dbReference>
<feature type="region of interest" description="Disordered" evidence="1">
    <location>
        <begin position="86"/>
        <end position="158"/>
    </location>
</feature>
<feature type="compositionally biased region" description="Polar residues" evidence="1">
    <location>
        <begin position="128"/>
        <end position="158"/>
    </location>
</feature>
<dbReference type="VEuPathDB" id="FungiDB:PGUG_00266"/>